<dbReference type="GO" id="GO:0016810">
    <property type="term" value="F:hydrolase activity, acting on carbon-nitrogen (but not peptide) bonds"/>
    <property type="evidence" value="ECO:0007669"/>
    <property type="project" value="InterPro"/>
</dbReference>
<dbReference type="GO" id="GO:0005975">
    <property type="term" value="P:carbohydrate metabolic process"/>
    <property type="evidence" value="ECO:0007669"/>
    <property type="project" value="InterPro"/>
</dbReference>
<dbReference type="Proteomes" id="UP000005387">
    <property type="component" value="Unassembled WGS sequence"/>
</dbReference>
<proteinExistence type="predicted"/>
<keyword evidence="3" id="KW-1185">Reference proteome</keyword>
<dbReference type="Pfam" id="PF01522">
    <property type="entry name" value="Polysacc_deac_1"/>
    <property type="match status" value="1"/>
</dbReference>
<dbReference type="CDD" id="cd10917">
    <property type="entry name" value="CE4_NodB_like_6s_7s"/>
    <property type="match status" value="1"/>
</dbReference>
<protein>
    <submittedName>
        <fullName evidence="2">Polysaccharide deacetylase</fullName>
    </submittedName>
</protein>
<accession>E0I5N7</accession>
<reference evidence="2 3" key="1">
    <citation type="submission" date="2010-07" db="EMBL/GenBank/DDBJ databases">
        <title>The draft genome of Paenibacillus curdlanolyticus YK9.</title>
        <authorList>
            <consortium name="US DOE Joint Genome Institute (JGI-PGF)"/>
            <person name="Lucas S."/>
            <person name="Copeland A."/>
            <person name="Lapidus A."/>
            <person name="Cheng J.-F."/>
            <person name="Bruce D."/>
            <person name="Goodwin L."/>
            <person name="Pitluck S."/>
            <person name="Land M.L."/>
            <person name="Hauser L."/>
            <person name="Chang Y.-J."/>
            <person name="Jeffries C."/>
            <person name="Anderson I.J."/>
            <person name="Johnson E."/>
            <person name="Loganathan U."/>
            <person name="Mulhopadhyay B."/>
            <person name="Kyrpides N."/>
            <person name="Woyke T.J."/>
        </authorList>
    </citation>
    <scope>NUCLEOTIDE SEQUENCE [LARGE SCALE GENOMIC DNA]</scope>
    <source>
        <strain evidence="2 3">YK9</strain>
    </source>
</reference>
<dbReference type="InterPro" id="IPR002509">
    <property type="entry name" value="NODB_dom"/>
</dbReference>
<dbReference type="PANTHER" id="PTHR10587">
    <property type="entry name" value="GLYCOSYL TRANSFERASE-RELATED"/>
    <property type="match status" value="1"/>
</dbReference>
<feature type="domain" description="NodB homology" evidence="1">
    <location>
        <begin position="24"/>
        <end position="203"/>
    </location>
</feature>
<dbReference type="Gene3D" id="3.20.20.370">
    <property type="entry name" value="Glycoside hydrolase/deacetylase"/>
    <property type="match status" value="1"/>
</dbReference>
<dbReference type="InterPro" id="IPR050248">
    <property type="entry name" value="Polysacc_deacetylase_ArnD"/>
</dbReference>
<sequence length="371" mass="42163">MEDPEERGFMMTNLVITRGNPSIAHIAFTFDDGPMRITIDAWLDALEQGGACGTFFVTGEWLDRFPAKARELLARGHELAMHTYHHRRMADVTKDVFFEELKMTELAYQEATGRPAPSLIRFPYASYREENLAWLREWNYRVIEGVDTVDWSGPPKVQLVERVAPKLVHGTILMFHANEIAKETPQVVRTLVQLAQAKGLAAVPISELLHANGISTGERSWQVRFKPTLQDFFHLEQWIRVAGEDELHKLAADSLEWGNPNTPTGNGAFRNWLQTLAMHAQSDDKTRFVARSFADQHWAYVHASVRGDTLVLKDFATKEAHSDALVYVLEWAAHEAAELGCKWISSTLDMRRIHKLCEQLGFEAEIILQEG</sequence>
<gene>
    <name evidence="2" type="ORF">PaecuDRAFT_0959</name>
</gene>
<evidence type="ECO:0000313" key="2">
    <source>
        <dbReference type="EMBL" id="EFM12279.1"/>
    </source>
</evidence>
<evidence type="ECO:0000259" key="1">
    <source>
        <dbReference type="PROSITE" id="PS51677"/>
    </source>
</evidence>
<organism evidence="2 3">
    <name type="scientific">Paenibacillus curdlanolyticus YK9</name>
    <dbReference type="NCBI Taxonomy" id="717606"/>
    <lineage>
        <taxon>Bacteria</taxon>
        <taxon>Bacillati</taxon>
        <taxon>Bacillota</taxon>
        <taxon>Bacilli</taxon>
        <taxon>Bacillales</taxon>
        <taxon>Paenibacillaceae</taxon>
        <taxon>Paenibacillus</taxon>
    </lineage>
</organism>
<dbReference type="SUPFAM" id="SSF88713">
    <property type="entry name" value="Glycoside hydrolase/deacetylase"/>
    <property type="match status" value="1"/>
</dbReference>
<dbReference type="EMBL" id="AEDD01000002">
    <property type="protein sequence ID" value="EFM12279.1"/>
    <property type="molecule type" value="Genomic_DNA"/>
</dbReference>
<evidence type="ECO:0000313" key="3">
    <source>
        <dbReference type="Proteomes" id="UP000005387"/>
    </source>
</evidence>
<dbReference type="eggNOG" id="COG0726">
    <property type="taxonomic scope" value="Bacteria"/>
</dbReference>
<dbReference type="STRING" id="717606.PaecuDRAFT_0959"/>
<dbReference type="PROSITE" id="PS51677">
    <property type="entry name" value="NODB"/>
    <property type="match status" value="1"/>
</dbReference>
<dbReference type="AlphaFoldDB" id="E0I5N7"/>
<name>E0I5N7_9BACL</name>
<dbReference type="InterPro" id="IPR011330">
    <property type="entry name" value="Glyco_hydro/deAcase_b/a-brl"/>
</dbReference>